<keyword evidence="3" id="KW-0413">Isomerase</keyword>
<feature type="domain" description="Squalene cyclase C-terminal" evidence="4">
    <location>
        <begin position="412"/>
        <end position="719"/>
    </location>
</feature>
<dbReference type="GO" id="GO:0016866">
    <property type="term" value="F:intramolecular transferase activity"/>
    <property type="evidence" value="ECO:0007669"/>
    <property type="project" value="InterPro"/>
</dbReference>
<evidence type="ECO:0000259" key="4">
    <source>
        <dbReference type="Pfam" id="PF13243"/>
    </source>
</evidence>
<dbReference type="NCBIfam" id="TIGR01787">
    <property type="entry name" value="squalene_cyclas"/>
    <property type="match status" value="1"/>
</dbReference>
<feature type="domain" description="Squalene cyclase N-terminal" evidence="5">
    <location>
        <begin position="96"/>
        <end position="351"/>
    </location>
</feature>
<dbReference type="Pfam" id="PF13243">
    <property type="entry name" value="SQHop_cyclase_C"/>
    <property type="match status" value="1"/>
</dbReference>
<gene>
    <name evidence="6" type="primary">LUK2</name>
</gene>
<comment type="similarity">
    <text evidence="1 3">Belongs to the terpene cyclase/mutase family.</text>
</comment>
<dbReference type="InterPro" id="IPR008930">
    <property type="entry name" value="Terpenoid_cyclase/PrenylTrfase"/>
</dbReference>
<protein>
    <recommendedName>
        <fullName evidence="3">Terpene cyclase/mutase family member</fullName>
        <ecNumber evidence="3">5.4.99.-</ecNumber>
    </recommendedName>
</protein>
<dbReference type="InterPro" id="IPR032697">
    <property type="entry name" value="SQ_cyclase_N"/>
</dbReference>
<keyword evidence="2" id="KW-0677">Repeat</keyword>
<dbReference type="PANTHER" id="PTHR11764">
    <property type="entry name" value="TERPENE CYCLASE/MUTASE FAMILY MEMBER"/>
    <property type="match status" value="1"/>
</dbReference>
<evidence type="ECO:0000256" key="2">
    <source>
        <dbReference type="ARBA" id="ARBA00022737"/>
    </source>
</evidence>
<organism evidence="6">
    <name type="scientific">Opuntia robusta</name>
    <name type="common">nopal tapon</name>
    <dbReference type="NCBI Taxonomy" id="515226"/>
    <lineage>
        <taxon>Eukaryota</taxon>
        <taxon>Viridiplantae</taxon>
        <taxon>Streptophyta</taxon>
        <taxon>Embryophyta</taxon>
        <taxon>Tracheophyta</taxon>
        <taxon>Spermatophyta</taxon>
        <taxon>Magnoliopsida</taxon>
        <taxon>eudicotyledons</taxon>
        <taxon>Gunneridae</taxon>
        <taxon>Pentapetalae</taxon>
        <taxon>Caryophyllales</taxon>
        <taxon>Cactineae</taxon>
        <taxon>Cactaceae</taxon>
        <taxon>Opuntioideae</taxon>
        <taxon>Opuntia</taxon>
    </lineage>
</organism>
<dbReference type="EC" id="5.4.99.-" evidence="3"/>
<evidence type="ECO:0000256" key="1">
    <source>
        <dbReference type="ARBA" id="ARBA00009755"/>
    </source>
</evidence>
<dbReference type="PANTHER" id="PTHR11764:SF19">
    <property type="entry name" value="TERPENE CYCLASE_MUTASE FAMILY MEMBER"/>
    <property type="match status" value="1"/>
</dbReference>
<dbReference type="CDD" id="cd02892">
    <property type="entry name" value="SQCY_1"/>
    <property type="match status" value="1"/>
</dbReference>
<evidence type="ECO:0000313" key="6">
    <source>
        <dbReference type="EMBL" id="UXX25231.1"/>
    </source>
</evidence>
<dbReference type="FunFam" id="1.50.10.20:FF:000011">
    <property type="entry name" value="Terpene cyclase/mutase family member"/>
    <property type="match status" value="1"/>
</dbReference>
<dbReference type="InterPro" id="IPR032696">
    <property type="entry name" value="SQ_cyclase_C"/>
</dbReference>
<reference evidence="6" key="1">
    <citation type="submission" date="2021-06" db="EMBL/GenBank/DDBJ databases">
        <authorList>
            <person name="Almeida A."/>
            <person name="Raadam M.H."/>
            <person name="Lopez-Villanueva A."/>
            <person name="Hernandez-De Lira I.O."/>
            <person name="Khakimov B."/>
            <person name="Balagurusamy N."/>
        </authorList>
    </citation>
    <scope>NUCLEOTIDE SEQUENCE</scope>
</reference>
<dbReference type="SUPFAM" id="SSF48239">
    <property type="entry name" value="Terpenoid cyclases/Protein prenyltransferases"/>
    <property type="match status" value="2"/>
</dbReference>
<accession>A0A977TNG9</accession>
<dbReference type="GO" id="GO:0005811">
    <property type="term" value="C:lipid droplet"/>
    <property type="evidence" value="ECO:0007669"/>
    <property type="project" value="InterPro"/>
</dbReference>
<dbReference type="EMBL" id="MZ439835">
    <property type="protein sequence ID" value="UXX25231.1"/>
    <property type="molecule type" value="mRNA"/>
</dbReference>
<dbReference type="GO" id="GO:0016104">
    <property type="term" value="P:triterpenoid biosynthetic process"/>
    <property type="evidence" value="ECO:0007669"/>
    <property type="project" value="InterPro"/>
</dbReference>
<name>A0A977TNG9_9CARY</name>
<evidence type="ECO:0000259" key="5">
    <source>
        <dbReference type="Pfam" id="PF13249"/>
    </source>
</evidence>
<sequence length="769" mass="88252">MIAEGKDDPWLLSVNNHIGRQHWEFDPEAGTPEEWAAVEKAREEFKRNRFKMRQSADLLMRMQFRGEKPGVRIPPAVRLEEEERITEEAVTTTLVRAMSFFSTIQAQDGHWPSECTGGLFFLPPLVMCLYITGSINNVLSSEHKREMKRFTYNCQNEDGGWGLHLEGRSTMFGSVLNYIGLRLLGEGPDDGEDNSMARGRQWILDHGGAISIPSWGKFWLTVLGVYEWEGCNPLPPEFWLIPRIFPVHPGNLMAYARLVYMPMSYMYGKRFVGSLTPLIHSLRKELYTQPYCEINWNKARNTIAKEDLYCPHTMVQDMAFGFLYYLAEPVLRLWPFSKLRDKAIEVAIRHVHYEDITSRYLCIGVVEKVLCLLACWVDDPESDAYKRHLARIPDYFWVAEDGMKLQSIGTQTWDVEFAIQAILASGLTREYASTLRKAHDFLKASQVRDNPSGDFEKMHRHITKGAWTLQVPDHGWQVSDCTAEGLKASLLLSQLPPELVGEKIEAECLYDAVNVILSLQSENGGFSAWEPKRAFRWMEKFNPTEMFEDVFIEREYIECTSSAIQALILVKKFYPAHRRREVENVIFNAIRYIKNNQNPDGSWYVYWGICFTYGTWFAVEALVTYGKSYQTSLALRKACEFLLSKQLLDGGWGESYLSSSNKIYTNTEGEKSNLVNTSWALLALIKAGQADVDPTPIERGVKLLINSQMEDGDFPQQHIEVSFQYGHWENIAIYKRGNQLGFKLNLSASAFLYKVVRSFNSGFIKFSLV</sequence>
<dbReference type="InterPro" id="IPR018333">
    <property type="entry name" value="Squalene_cyclase"/>
</dbReference>
<dbReference type="AlphaFoldDB" id="A0A977TNG9"/>
<dbReference type="Gene3D" id="1.50.10.20">
    <property type="match status" value="2"/>
</dbReference>
<proteinExistence type="evidence at transcript level"/>
<evidence type="ECO:0000256" key="3">
    <source>
        <dbReference type="RuleBase" id="RU362003"/>
    </source>
</evidence>
<dbReference type="Pfam" id="PF13249">
    <property type="entry name" value="SQHop_cyclase_N"/>
    <property type="match status" value="1"/>
</dbReference>